<feature type="region of interest" description="Disordered" evidence="2">
    <location>
        <begin position="302"/>
        <end position="541"/>
    </location>
</feature>
<proteinExistence type="predicted"/>
<dbReference type="InterPro" id="IPR036477">
    <property type="entry name" value="Formyl_transf_N_sf"/>
</dbReference>
<dbReference type="VEuPathDB" id="FungiDB:SPBR_06398"/>
<sequence length="1111" mass="119961">MPLPQPPAASQASLSAPFSVCPSQEVCSSWELEQLEKLTTHGIKTPDASRFRLPKSKRSGSKGGTDAGLTPASGATVRPTPRFAPSWQSRSHTSNVPTPASQPAARKFRVDGAINTGSRSASVVGRRFHSHAPLLLQNRNHQDPFEGGGDAIEDGSSPIQGPPQTPQTPQRRLDEEDDGSPLVVRESPTATRTKQPAQPLHLPRPGIFSVSAGARRRKQRLELEDEIEDVAPSRSHSGSEGEGAGEGEDNSGESAICAANTTPRSAATSVPPGRPPLAGQKTSAARLLSSIQPLKRRRLFVSPGLITSSPPIAGSDQDDGESGGGGGDVDVDVDVDDGHEARNDGRPSFVPLFKIKTGNKLRHGWDGDDIVDAESSSGSGDDGGRYGNEEIRDIVDYGELFEYADSSDDDGHGHAANKVDNENSDTYEDDAMMDDDHDEDRREDDYDEDMMLDQTPPRIRRARQRQQEKEQEQEQEQQQQQEQKRLHSQRQRLPTFQRARLFMTRKSTDLAGDDADAAEGESLPDGEYTNNGGEHTSDQDLTTPARQQHYYDAVLHQPPPDFFSPQKKRRRKQKRPRHSRHSNDDEMDGLDGLASPSATAAAAITAPEQYVPGGLAASLRDWLLQVKSGGGMHTATSMPTAAGGLGRFVIDETRQMPGMVRLAYSDTPYHEPLRILFCGSDAFSCASLQALYDVMLQQKTDGMAVSPDRPGRIASLDVVVRPAKRSGRGMKQAVDSPVKVLATQLGLPIHERDTFTGWTPPPAASGRGINLVVAVSFGLFVPPRLLRAARFGGLNVHPSLLPDLHGAAPIEHAVLLGRTRTGVTVQTLHETTFDGGRRLLQGPVEGPVEGHDKVNAEHPFGIALPDRVTAADLHERLAPIGAHLLSDVLRRGLYLPERASETPVTYTPPFPPAAAPKLSKADRQVVWRHVPEVSAVSAVNAAQTTSADIDRRARALGALWTHLETRPSSSNAPGGQRKRAILDNMGLVSCPTALREALRTALVADQGGEWPGDGVKALTFVQDAAGQQEQQQHQQQQQQQRVTLPFVVDGTSIVVPVGVDRTDLDNGHACLRIGSIKIEGYGTKPAARAVGAFSRTTAFAKDISWDVALRG</sequence>
<dbReference type="RefSeq" id="XP_040617270.1">
    <property type="nucleotide sequence ID" value="XM_040764655.1"/>
</dbReference>
<dbReference type="PANTHER" id="PTHR11138">
    <property type="entry name" value="METHIONYL-TRNA FORMYLTRANSFERASE"/>
    <property type="match status" value="1"/>
</dbReference>
<dbReference type="OrthoDB" id="10268103at2759"/>
<dbReference type="Pfam" id="PF00551">
    <property type="entry name" value="Formyl_trans_N"/>
    <property type="match status" value="1"/>
</dbReference>
<feature type="compositionally biased region" description="Basic and acidic residues" evidence="2">
    <location>
        <begin position="382"/>
        <end position="395"/>
    </location>
</feature>
<evidence type="ECO:0000256" key="2">
    <source>
        <dbReference type="SAM" id="MobiDB-lite"/>
    </source>
</evidence>
<keyword evidence="5" id="KW-1185">Reference proteome</keyword>
<feature type="compositionally biased region" description="Polar residues" evidence="2">
    <location>
        <begin position="528"/>
        <end position="541"/>
    </location>
</feature>
<feature type="region of interest" description="Disordered" evidence="2">
    <location>
        <begin position="555"/>
        <end position="594"/>
    </location>
</feature>
<feature type="compositionally biased region" description="Acidic residues" evidence="2">
    <location>
        <begin position="511"/>
        <end position="524"/>
    </location>
</feature>
<evidence type="ECO:0000313" key="5">
    <source>
        <dbReference type="Proteomes" id="UP000031575"/>
    </source>
</evidence>
<dbReference type="CDD" id="cd08646">
    <property type="entry name" value="FMT_core_Met-tRNA-FMT_N"/>
    <property type="match status" value="1"/>
</dbReference>
<feature type="region of interest" description="Disordered" evidence="2">
    <location>
        <begin position="133"/>
        <end position="290"/>
    </location>
</feature>
<dbReference type="Proteomes" id="UP000031575">
    <property type="component" value="Unassembled WGS sequence"/>
</dbReference>
<evidence type="ECO:0000259" key="3">
    <source>
        <dbReference type="Pfam" id="PF00551"/>
    </source>
</evidence>
<evidence type="ECO:0000256" key="1">
    <source>
        <dbReference type="ARBA" id="ARBA00012261"/>
    </source>
</evidence>
<dbReference type="SUPFAM" id="SSF53328">
    <property type="entry name" value="Formyltransferase"/>
    <property type="match status" value="1"/>
</dbReference>
<feature type="compositionally biased region" description="Basic residues" evidence="2">
    <location>
        <begin position="566"/>
        <end position="580"/>
    </location>
</feature>
<feature type="compositionally biased region" description="Polar residues" evidence="2">
    <location>
        <begin position="86"/>
        <end position="101"/>
    </location>
</feature>
<dbReference type="GO" id="GO:0005739">
    <property type="term" value="C:mitochondrion"/>
    <property type="evidence" value="ECO:0007669"/>
    <property type="project" value="TreeGrafter"/>
</dbReference>
<dbReference type="InterPro" id="IPR041711">
    <property type="entry name" value="Met-tRNA-FMT_N"/>
</dbReference>
<dbReference type="InterPro" id="IPR002376">
    <property type="entry name" value="Formyl_transf_N"/>
</dbReference>
<accession>A0A0C2IQU6</accession>
<dbReference type="GeneID" id="63679576"/>
<gene>
    <name evidence="4" type="ORF">SPBR_06398</name>
</gene>
<name>A0A0C2IQU6_9PEZI</name>
<feature type="compositionally biased region" description="Polar residues" evidence="2">
    <location>
        <begin position="259"/>
        <end position="268"/>
    </location>
</feature>
<dbReference type="GO" id="GO:0004479">
    <property type="term" value="F:methionyl-tRNA formyltransferase activity"/>
    <property type="evidence" value="ECO:0007669"/>
    <property type="project" value="UniProtKB-EC"/>
</dbReference>
<feature type="compositionally biased region" description="Basic and acidic residues" evidence="2">
    <location>
        <begin position="409"/>
        <end position="421"/>
    </location>
</feature>
<protein>
    <recommendedName>
        <fullName evidence="1">methionyl-tRNA formyltransferase</fullName>
        <ecNumber evidence="1">2.1.2.9</ecNumber>
    </recommendedName>
</protein>
<evidence type="ECO:0000313" key="4">
    <source>
        <dbReference type="EMBL" id="KIH89260.1"/>
    </source>
</evidence>
<feature type="compositionally biased region" description="Acidic residues" evidence="2">
    <location>
        <begin position="422"/>
        <end position="438"/>
    </location>
</feature>
<dbReference type="EC" id="2.1.2.9" evidence="1"/>
<dbReference type="Gene3D" id="3.40.50.12230">
    <property type="match status" value="1"/>
</dbReference>
<feature type="domain" description="Formyl transferase N-terminal" evidence="3">
    <location>
        <begin position="718"/>
        <end position="844"/>
    </location>
</feature>
<dbReference type="AlphaFoldDB" id="A0A0C2IQU6"/>
<feature type="compositionally biased region" description="Basic and acidic residues" evidence="2">
    <location>
        <begin position="336"/>
        <end position="345"/>
    </location>
</feature>
<dbReference type="EMBL" id="AWTV01000009">
    <property type="protein sequence ID" value="KIH89260.1"/>
    <property type="molecule type" value="Genomic_DNA"/>
</dbReference>
<dbReference type="HOGENOM" id="CLU_281767_0_0_1"/>
<feature type="region of interest" description="Disordered" evidence="2">
    <location>
        <begin position="39"/>
        <end position="113"/>
    </location>
</feature>
<dbReference type="PANTHER" id="PTHR11138:SF5">
    <property type="entry name" value="METHIONYL-TRNA FORMYLTRANSFERASE, MITOCHONDRIAL"/>
    <property type="match status" value="1"/>
</dbReference>
<organism evidence="4 5">
    <name type="scientific">Sporothrix brasiliensis 5110</name>
    <dbReference type="NCBI Taxonomy" id="1398154"/>
    <lineage>
        <taxon>Eukaryota</taxon>
        <taxon>Fungi</taxon>
        <taxon>Dikarya</taxon>
        <taxon>Ascomycota</taxon>
        <taxon>Pezizomycotina</taxon>
        <taxon>Sordariomycetes</taxon>
        <taxon>Sordariomycetidae</taxon>
        <taxon>Ophiostomatales</taxon>
        <taxon>Ophiostomataceae</taxon>
        <taxon>Sporothrix</taxon>
    </lineage>
</organism>
<comment type="caution">
    <text evidence="4">The sequence shown here is derived from an EMBL/GenBank/DDBJ whole genome shotgun (WGS) entry which is preliminary data.</text>
</comment>
<reference evidence="4 5" key="1">
    <citation type="journal article" date="2014" name="BMC Genomics">
        <title>Comparative genomics of the major fungal agents of human and animal Sporotrichosis: Sporothrix schenckii and Sporothrix brasiliensis.</title>
        <authorList>
            <person name="Teixeira M.M."/>
            <person name="de Almeida L.G."/>
            <person name="Kubitschek-Barreira P."/>
            <person name="Alves F.L."/>
            <person name="Kioshima E.S."/>
            <person name="Abadio A.K."/>
            <person name="Fernandes L."/>
            <person name="Derengowski L.S."/>
            <person name="Ferreira K.S."/>
            <person name="Souza R.C."/>
            <person name="Ruiz J.C."/>
            <person name="de Andrade N.C."/>
            <person name="Paes H.C."/>
            <person name="Nicola A.M."/>
            <person name="Albuquerque P."/>
            <person name="Gerber A.L."/>
            <person name="Martins V.P."/>
            <person name="Peconick L.D."/>
            <person name="Neto A.V."/>
            <person name="Chaucanez C.B."/>
            <person name="Silva P.A."/>
            <person name="Cunha O.L."/>
            <person name="de Oliveira F.F."/>
            <person name="dos Santos T.C."/>
            <person name="Barros A.L."/>
            <person name="Soares M.A."/>
            <person name="de Oliveira L.M."/>
            <person name="Marini M.M."/>
            <person name="Villalobos-Duno H."/>
            <person name="Cunha M.M."/>
            <person name="de Hoog S."/>
            <person name="da Silveira J.F."/>
            <person name="Henrissat B."/>
            <person name="Nino-Vega G.A."/>
            <person name="Cisalpino P.S."/>
            <person name="Mora-Montes H.M."/>
            <person name="Almeida S.R."/>
            <person name="Stajich J.E."/>
            <person name="Lopes-Bezerra L.M."/>
            <person name="Vasconcelos A.T."/>
            <person name="Felipe M.S."/>
        </authorList>
    </citation>
    <scope>NUCLEOTIDE SEQUENCE [LARGE SCALE GENOMIC DNA]</scope>
    <source>
        <strain evidence="4 5">5110</strain>
    </source>
</reference>